<dbReference type="Gene3D" id="3.40.50.150">
    <property type="entry name" value="Vaccinia Virus protein VP39"/>
    <property type="match status" value="1"/>
</dbReference>
<dbReference type="InterPro" id="IPR029063">
    <property type="entry name" value="SAM-dependent_MTases_sf"/>
</dbReference>
<evidence type="ECO:0000313" key="3">
    <source>
        <dbReference type="Proteomes" id="UP000198251"/>
    </source>
</evidence>
<keyword evidence="2" id="KW-0489">Methyltransferase</keyword>
<sequence length="210" mass="22338">MRATGDYWNRPDVVTTFATASPPGYLADIVPQGGPGAVALDVGCGGGRNLPLLAERGYRVVGLDLHAEMVLRARGIAPGVAFCRADVVALPVATARAAVVVCHGVLHNLPRPEQVCAAIGELSRVVATAGVVSLNLFSAAHLDHRLTRLADDRHRLPNGQVMTLLPPERIAALCRTAGFEFVDGPFEYLHDADPGQRSVWRAVLRPTGTR</sequence>
<dbReference type="PANTHER" id="PTHR43591">
    <property type="entry name" value="METHYLTRANSFERASE"/>
    <property type="match status" value="1"/>
</dbReference>
<dbReference type="GO" id="GO:0032259">
    <property type="term" value="P:methylation"/>
    <property type="evidence" value="ECO:0007669"/>
    <property type="project" value="UniProtKB-KW"/>
</dbReference>
<organism evidence="2 3">
    <name type="scientific">Micromonospora echinofusca</name>
    <dbReference type="NCBI Taxonomy" id="47858"/>
    <lineage>
        <taxon>Bacteria</taxon>
        <taxon>Bacillati</taxon>
        <taxon>Actinomycetota</taxon>
        <taxon>Actinomycetes</taxon>
        <taxon>Micromonosporales</taxon>
        <taxon>Micromonosporaceae</taxon>
        <taxon>Micromonospora</taxon>
    </lineage>
</organism>
<feature type="domain" description="Methyltransferase type 11" evidence="1">
    <location>
        <begin position="40"/>
        <end position="132"/>
    </location>
</feature>
<dbReference type="EMBL" id="LT607733">
    <property type="protein sequence ID" value="SCG17061.1"/>
    <property type="molecule type" value="Genomic_DNA"/>
</dbReference>
<evidence type="ECO:0000259" key="1">
    <source>
        <dbReference type="Pfam" id="PF08241"/>
    </source>
</evidence>
<accession>A0A1C5GBC1</accession>
<dbReference type="InterPro" id="IPR013216">
    <property type="entry name" value="Methyltransf_11"/>
</dbReference>
<evidence type="ECO:0000313" key="2">
    <source>
        <dbReference type="EMBL" id="SCG17061.1"/>
    </source>
</evidence>
<proteinExistence type="predicted"/>
<keyword evidence="2" id="KW-0808">Transferase</keyword>
<protein>
    <submittedName>
        <fullName evidence="2">Methyltransferase domain-containing protein</fullName>
    </submittedName>
</protein>
<dbReference type="AlphaFoldDB" id="A0A1C5GBC1"/>
<dbReference type="RefSeq" id="WP_089000865.1">
    <property type="nucleotide sequence ID" value="NZ_JBFAAC010000016.1"/>
</dbReference>
<dbReference type="GeneID" id="95803109"/>
<dbReference type="Pfam" id="PF08241">
    <property type="entry name" value="Methyltransf_11"/>
    <property type="match status" value="1"/>
</dbReference>
<gene>
    <name evidence="2" type="ORF">GA0070610_3365</name>
</gene>
<dbReference type="CDD" id="cd02440">
    <property type="entry name" value="AdoMet_MTases"/>
    <property type="match status" value="1"/>
</dbReference>
<keyword evidence="3" id="KW-1185">Reference proteome</keyword>
<dbReference type="Proteomes" id="UP000198251">
    <property type="component" value="Chromosome I"/>
</dbReference>
<dbReference type="SUPFAM" id="SSF53335">
    <property type="entry name" value="S-adenosyl-L-methionine-dependent methyltransferases"/>
    <property type="match status" value="1"/>
</dbReference>
<reference evidence="2 3" key="1">
    <citation type="submission" date="2016-06" db="EMBL/GenBank/DDBJ databases">
        <authorList>
            <person name="Kjaerup R.B."/>
            <person name="Dalgaard T.S."/>
            <person name="Juul-Madsen H.R."/>
        </authorList>
    </citation>
    <scope>NUCLEOTIDE SEQUENCE [LARGE SCALE GENOMIC DNA]</scope>
    <source>
        <strain evidence="2 3">DSM 43913</strain>
    </source>
</reference>
<name>A0A1C5GBC1_MICEH</name>
<dbReference type="GO" id="GO:0008757">
    <property type="term" value="F:S-adenosylmethionine-dependent methyltransferase activity"/>
    <property type="evidence" value="ECO:0007669"/>
    <property type="project" value="InterPro"/>
</dbReference>